<dbReference type="Pfam" id="PF00078">
    <property type="entry name" value="RVT_1"/>
    <property type="match status" value="1"/>
</dbReference>
<reference evidence="2" key="1">
    <citation type="journal article" date="2023" name="Plant J.">
        <title>Genome sequences and population genomics provide insights into the demographic history, inbreeding, and mutation load of two 'living fossil' tree species of Dipteronia.</title>
        <authorList>
            <person name="Feng Y."/>
            <person name="Comes H.P."/>
            <person name="Chen J."/>
            <person name="Zhu S."/>
            <person name="Lu R."/>
            <person name="Zhang X."/>
            <person name="Li P."/>
            <person name="Qiu J."/>
            <person name="Olsen K.M."/>
            <person name="Qiu Y."/>
        </authorList>
    </citation>
    <scope>NUCLEOTIDE SEQUENCE</scope>
    <source>
        <strain evidence="2">KIB01</strain>
    </source>
</reference>
<accession>A0AAD9X426</accession>
<gene>
    <name evidence="2" type="ORF">Ddye_012311</name>
</gene>
<protein>
    <recommendedName>
        <fullName evidence="1">Reverse transcriptase domain-containing protein</fullName>
    </recommendedName>
</protein>
<evidence type="ECO:0000313" key="3">
    <source>
        <dbReference type="Proteomes" id="UP001280121"/>
    </source>
</evidence>
<comment type="caution">
    <text evidence="2">The sequence shown here is derived from an EMBL/GenBank/DDBJ whole genome shotgun (WGS) entry which is preliminary data.</text>
</comment>
<proteinExistence type="predicted"/>
<evidence type="ECO:0000313" key="2">
    <source>
        <dbReference type="EMBL" id="KAK2652455.1"/>
    </source>
</evidence>
<dbReference type="EMBL" id="JANJYI010000004">
    <property type="protein sequence ID" value="KAK2652455.1"/>
    <property type="molecule type" value="Genomic_DNA"/>
</dbReference>
<dbReference type="PANTHER" id="PTHR46890">
    <property type="entry name" value="NON-LTR RETROLELEMENT REVERSE TRANSCRIPTASE-LIKE PROTEIN-RELATED"/>
    <property type="match status" value="1"/>
</dbReference>
<name>A0AAD9X426_9ROSI</name>
<organism evidence="2 3">
    <name type="scientific">Dipteronia dyeriana</name>
    <dbReference type="NCBI Taxonomy" id="168575"/>
    <lineage>
        <taxon>Eukaryota</taxon>
        <taxon>Viridiplantae</taxon>
        <taxon>Streptophyta</taxon>
        <taxon>Embryophyta</taxon>
        <taxon>Tracheophyta</taxon>
        <taxon>Spermatophyta</taxon>
        <taxon>Magnoliopsida</taxon>
        <taxon>eudicotyledons</taxon>
        <taxon>Gunneridae</taxon>
        <taxon>Pentapetalae</taxon>
        <taxon>rosids</taxon>
        <taxon>malvids</taxon>
        <taxon>Sapindales</taxon>
        <taxon>Sapindaceae</taxon>
        <taxon>Hippocastanoideae</taxon>
        <taxon>Acereae</taxon>
        <taxon>Dipteronia</taxon>
    </lineage>
</organism>
<evidence type="ECO:0000259" key="1">
    <source>
        <dbReference type="PROSITE" id="PS50878"/>
    </source>
</evidence>
<dbReference type="PROSITE" id="PS50878">
    <property type="entry name" value="RT_POL"/>
    <property type="match status" value="1"/>
</dbReference>
<dbReference type="InterPro" id="IPR000477">
    <property type="entry name" value="RT_dom"/>
</dbReference>
<dbReference type="AlphaFoldDB" id="A0AAD9X426"/>
<dbReference type="Proteomes" id="UP001280121">
    <property type="component" value="Unassembled WGS sequence"/>
</dbReference>
<sequence length="129" mass="14461">MALKFDMSKAYGHVKWVFLKRMMIIIWFLEDWINQAMRCISSVSFSYIFNGDVYGNFKHTRGLKQGDPLSPYLFIICAEGLLSVINTVVSNGGIFGCKCSKAGPIVSHLMFADDSLIFSEAISDNCTNI</sequence>
<feature type="domain" description="Reverse transcriptase" evidence="1">
    <location>
        <begin position="1"/>
        <end position="129"/>
    </location>
</feature>
<keyword evidence="3" id="KW-1185">Reference proteome</keyword>
<dbReference type="InterPro" id="IPR043502">
    <property type="entry name" value="DNA/RNA_pol_sf"/>
</dbReference>
<dbReference type="PANTHER" id="PTHR46890:SF1">
    <property type="entry name" value="REVERSE TRANSCRIPTASE DOMAIN-CONTAINING PROTEIN"/>
    <property type="match status" value="1"/>
</dbReference>
<dbReference type="SUPFAM" id="SSF56672">
    <property type="entry name" value="DNA/RNA polymerases"/>
    <property type="match status" value="1"/>
</dbReference>
<dbReference type="InterPro" id="IPR052343">
    <property type="entry name" value="Retrotransposon-Effector_Assoc"/>
</dbReference>